<accession>A0ABT1D6A2</accession>
<dbReference type="PRINTS" id="PR01490">
    <property type="entry name" value="RTXTOXIND"/>
</dbReference>
<proteinExistence type="predicted"/>
<dbReference type="EMBL" id="JAFIRR010000061">
    <property type="protein sequence ID" value="MCO6416535.1"/>
    <property type="molecule type" value="Genomic_DNA"/>
</dbReference>
<evidence type="ECO:0000313" key="7">
    <source>
        <dbReference type="Proteomes" id="UP001523392"/>
    </source>
</evidence>
<feature type="domain" description="Multidrug resistance protein MdtA-like barrel-sandwich hybrid" evidence="4">
    <location>
        <begin position="84"/>
        <end position="280"/>
    </location>
</feature>
<feature type="transmembrane region" description="Helical" evidence="3">
    <location>
        <begin position="41"/>
        <end position="63"/>
    </location>
</feature>
<evidence type="ECO:0000256" key="2">
    <source>
        <dbReference type="SAM" id="MobiDB-lite"/>
    </source>
</evidence>
<feature type="region of interest" description="Disordered" evidence="2">
    <location>
        <begin position="1"/>
        <end position="37"/>
    </location>
</feature>
<dbReference type="InterPro" id="IPR058634">
    <property type="entry name" value="AaeA-lik-b-barrel"/>
</dbReference>
<dbReference type="Pfam" id="PF25917">
    <property type="entry name" value="BSH_RND"/>
    <property type="match status" value="1"/>
</dbReference>
<sequence>MALAQASNSGPPDPPRDSLAPESGAGTGKPAKRPASPRRKWLIRGGLIVAGLLILVGGTYWGLHWWTEGRFVESTNDAYLQADQVAVSSRVPGIVHQVLVGDNEVVRAGQPLVELDGRDIRARLAQAVAQANVGRANLAEAEAQISAQQAQIAQAQAQVDGARSQVAFAEREATRYARLAATGAEPRERADQMRQNRDQARAQLAQASAALLAAQRQIETLRAQAQQSRAQIEQAEALQQQSQVDLDSTVVRASIDGRVGDRTVRPGQYMQPGARMMTVVPVHALYLVANFKETQIGRMRPGQPVSIKVDALDSRTIRGTLDSISPGTGAQFALIPPNNATGNFTKIVQRVPVRIHVEAEPDDRAVLVPGLSVTAEVDTRNVEEGRSARASRSSAPATIRRADAAPSAGDHQ</sequence>
<feature type="domain" description="p-hydroxybenzoic acid efflux pump subunit AaeA-like beta-barrel" evidence="5">
    <location>
        <begin position="285"/>
        <end position="377"/>
    </location>
</feature>
<dbReference type="PANTHER" id="PTHR30386:SF24">
    <property type="entry name" value="MULTIDRUG RESISTANCE EFFLUX PUMP"/>
    <property type="match status" value="1"/>
</dbReference>
<keyword evidence="3" id="KW-0472">Membrane</keyword>
<evidence type="ECO:0000256" key="1">
    <source>
        <dbReference type="SAM" id="Coils"/>
    </source>
</evidence>
<evidence type="ECO:0000256" key="3">
    <source>
        <dbReference type="SAM" id="Phobius"/>
    </source>
</evidence>
<reference evidence="6 7" key="1">
    <citation type="submission" date="2021-12" db="EMBL/GenBank/DDBJ databases">
        <title>Siccirubricoccus leaddurans sp. nov., a high concentration Zn2+ tolerance bacterium.</title>
        <authorList>
            <person name="Cao Y."/>
        </authorList>
    </citation>
    <scope>NUCLEOTIDE SEQUENCE [LARGE SCALE GENOMIC DNA]</scope>
    <source>
        <strain evidence="6 7">KC 17139</strain>
    </source>
</reference>
<evidence type="ECO:0000313" key="6">
    <source>
        <dbReference type="EMBL" id="MCO6416535.1"/>
    </source>
</evidence>
<keyword evidence="1" id="KW-0175">Coiled coil</keyword>
<evidence type="ECO:0000259" key="5">
    <source>
        <dbReference type="Pfam" id="PF25963"/>
    </source>
</evidence>
<dbReference type="Gene3D" id="2.40.50.100">
    <property type="match status" value="1"/>
</dbReference>
<feature type="compositionally biased region" description="Polar residues" evidence="2">
    <location>
        <begin position="1"/>
        <end position="10"/>
    </location>
</feature>
<dbReference type="Proteomes" id="UP001523392">
    <property type="component" value="Unassembled WGS sequence"/>
</dbReference>
<dbReference type="Gene3D" id="1.10.287.470">
    <property type="entry name" value="Helix hairpin bin"/>
    <property type="match status" value="2"/>
</dbReference>
<gene>
    <name evidence="6" type="ORF">JYK14_10215</name>
</gene>
<feature type="compositionally biased region" description="Low complexity" evidence="2">
    <location>
        <begin position="388"/>
        <end position="399"/>
    </location>
</feature>
<dbReference type="InterPro" id="IPR050739">
    <property type="entry name" value="MFP"/>
</dbReference>
<keyword evidence="3" id="KW-0812">Transmembrane</keyword>
<name>A0ABT1D6A2_9PROT</name>
<evidence type="ECO:0000259" key="4">
    <source>
        <dbReference type="Pfam" id="PF25917"/>
    </source>
</evidence>
<dbReference type="Gene3D" id="2.40.30.170">
    <property type="match status" value="1"/>
</dbReference>
<feature type="coiled-coil region" evidence="1">
    <location>
        <begin position="124"/>
        <end position="241"/>
    </location>
</feature>
<comment type="caution">
    <text evidence="6">The sequence shown here is derived from an EMBL/GenBank/DDBJ whole genome shotgun (WGS) entry which is preliminary data.</text>
</comment>
<dbReference type="RefSeq" id="WP_252953145.1">
    <property type="nucleotide sequence ID" value="NZ_JAFIRR010000061.1"/>
</dbReference>
<feature type="region of interest" description="Disordered" evidence="2">
    <location>
        <begin position="379"/>
        <end position="412"/>
    </location>
</feature>
<keyword evidence="3" id="KW-1133">Transmembrane helix</keyword>
<dbReference type="PANTHER" id="PTHR30386">
    <property type="entry name" value="MEMBRANE FUSION SUBUNIT OF EMRAB-TOLC MULTIDRUG EFFLUX PUMP"/>
    <property type="match status" value="1"/>
</dbReference>
<dbReference type="Pfam" id="PF25963">
    <property type="entry name" value="Beta-barrel_AAEA"/>
    <property type="match status" value="1"/>
</dbReference>
<keyword evidence="7" id="KW-1185">Reference proteome</keyword>
<organism evidence="6 7">
    <name type="scientific">Siccirubricoccus soli</name>
    <dbReference type="NCBI Taxonomy" id="2899147"/>
    <lineage>
        <taxon>Bacteria</taxon>
        <taxon>Pseudomonadati</taxon>
        <taxon>Pseudomonadota</taxon>
        <taxon>Alphaproteobacteria</taxon>
        <taxon>Acetobacterales</taxon>
        <taxon>Roseomonadaceae</taxon>
        <taxon>Siccirubricoccus</taxon>
    </lineage>
</organism>
<protein>
    <submittedName>
        <fullName evidence="6">HlyD family secretion protein</fullName>
    </submittedName>
</protein>
<dbReference type="InterPro" id="IPR058625">
    <property type="entry name" value="MdtA-like_BSH"/>
</dbReference>
<dbReference type="SUPFAM" id="SSF111369">
    <property type="entry name" value="HlyD-like secretion proteins"/>
    <property type="match status" value="2"/>
</dbReference>